<dbReference type="InterPro" id="IPR036412">
    <property type="entry name" value="HAD-like_sf"/>
</dbReference>
<dbReference type="Gene3D" id="3.40.50.1000">
    <property type="entry name" value="HAD superfamily/HAD-like"/>
    <property type="match status" value="1"/>
</dbReference>
<protein>
    <submittedName>
        <fullName evidence="1">Phosphonatase-like hydrolase</fullName>
    </submittedName>
</protein>
<evidence type="ECO:0000313" key="1">
    <source>
        <dbReference type="EMBL" id="SFR37636.1"/>
    </source>
</evidence>
<sequence>MTTPRISLAVLDMAGTTVSDNGSVEAAVDTALASVGIAPITAEKLKPLRGMAKTDMFAKLAPDARHADAAHRSFLDTMLTAVGDGVLTPKPGALELFEALRECGISICLMTGFDAAVQRAVLDAFDWNDLVDLSASQTDGLRGRPHPDLILQAAIETQIDDVHQILVAGDTTNDLLAGTRAGAGTVIGVLGGAHDLTTLESAPHTMIATDLDDLRRRLLTT</sequence>
<dbReference type="EMBL" id="FOYR01000001">
    <property type="protein sequence ID" value="SFR37636.1"/>
    <property type="molecule type" value="Genomic_DNA"/>
</dbReference>
<dbReference type="PANTHER" id="PTHR43434">
    <property type="entry name" value="PHOSPHOGLYCOLATE PHOSPHATASE"/>
    <property type="match status" value="1"/>
</dbReference>
<name>A0A1I6G613_9MICO</name>
<organism evidence="1 2">
    <name type="scientific">Microbacterium azadirachtae</name>
    <dbReference type="NCBI Taxonomy" id="582680"/>
    <lineage>
        <taxon>Bacteria</taxon>
        <taxon>Bacillati</taxon>
        <taxon>Actinomycetota</taxon>
        <taxon>Actinomycetes</taxon>
        <taxon>Micrococcales</taxon>
        <taxon>Microbacteriaceae</taxon>
        <taxon>Microbacterium</taxon>
    </lineage>
</organism>
<dbReference type="PANTHER" id="PTHR43434:SF19">
    <property type="entry name" value="PHOSPHONOACETALDEHYDE HYDROLASE"/>
    <property type="match status" value="1"/>
</dbReference>
<dbReference type="InterPro" id="IPR050155">
    <property type="entry name" value="HAD-like_hydrolase_sf"/>
</dbReference>
<dbReference type="SFLD" id="SFLDS00003">
    <property type="entry name" value="Haloacid_Dehalogenase"/>
    <property type="match status" value="1"/>
</dbReference>
<accession>A0A1I6G613</accession>
<dbReference type="SUPFAM" id="SSF56784">
    <property type="entry name" value="HAD-like"/>
    <property type="match status" value="1"/>
</dbReference>
<dbReference type="GO" id="GO:0005829">
    <property type="term" value="C:cytosol"/>
    <property type="evidence" value="ECO:0007669"/>
    <property type="project" value="TreeGrafter"/>
</dbReference>
<gene>
    <name evidence="1" type="ORF">SAMN04488591_0797</name>
</gene>
<dbReference type="AlphaFoldDB" id="A0A1I6G613"/>
<reference evidence="2" key="1">
    <citation type="submission" date="2016-10" db="EMBL/GenBank/DDBJ databases">
        <authorList>
            <person name="Varghese N."/>
            <person name="Submissions S."/>
        </authorList>
    </citation>
    <scope>NUCLEOTIDE SEQUENCE [LARGE SCALE GENOMIC DNA]</scope>
    <source>
        <strain evidence="2">CL127</strain>
    </source>
</reference>
<dbReference type="Proteomes" id="UP000198877">
    <property type="component" value="Unassembled WGS sequence"/>
</dbReference>
<dbReference type="RefSeq" id="WP_091476966.1">
    <property type="nucleotide sequence ID" value="NZ_FNGQ01000001.1"/>
</dbReference>
<dbReference type="SFLD" id="SFLDG01129">
    <property type="entry name" value="C1.5:_HAD__Beta-PGM__Phosphata"/>
    <property type="match status" value="1"/>
</dbReference>
<evidence type="ECO:0000313" key="2">
    <source>
        <dbReference type="Proteomes" id="UP000198877"/>
    </source>
</evidence>
<keyword evidence="1" id="KW-0378">Hydrolase</keyword>
<dbReference type="GO" id="GO:0006281">
    <property type="term" value="P:DNA repair"/>
    <property type="evidence" value="ECO:0007669"/>
    <property type="project" value="TreeGrafter"/>
</dbReference>
<dbReference type="InterPro" id="IPR023214">
    <property type="entry name" value="HAD_sf"/>
</dbReference>
<dbReference type="GO" id="GO:0008967">
    <property type="term" value="F:phosphoglycolate phosphatase activity"/>
    <property type="evidence" value="ECO:0007669"/>
    <property type="project" value="TreeGrafter"/>
</dbReference>
<proteinExistence type="predicted"/>
<dbReference type="Pfam" id="PF00702">
    <property type="entry name" value="Hydrolase"/>
    <property type="match status" value="1"/>
</dbReference>